<reference evidence="9" key="1">
    <citation type="submission" date="2017-09" db="EMBL/GenBank/DDBJ databases">
        <authorList>
            <person name="Varghese N."/>
            <person name="Submissions S."/>
        </authorList>
    </citation>
    <scope>NUCLEOTIDE SEQUENCE [LARGE SCALE GENOMIC DNA]</scope>
    <source>
        <strain evidence="9">DSM 25885</strain>
    </source>
</reference>
<keyword evidence="9" id="KW-1185">Reference proteome</keyword>
<keyword evidence="3 6" id="KW-0812">Transmembrane</keyword>
<feature type="transmembrane region" description="Helical" evidence="6">
    <location>
        <begin position="176"/>
        <end position="196"/>
    </location>
</feature>
<gene>
    <name evidence="8" type="ORF">SAMN06265377_2227</name>
</gene>
<evidence type="ECO:0000256" key="6">
    <source>
        <dbReference type="SAM" id="Phobius"/>
    </source>
</evidence>
<evidence type="ECO:0000256" key="1">
    <source>
        <dbReference type="ARBA" id="ARBA00004141"/>
    </source>
</evidence>
<feature type="transmembrane region" description="Helical" evidence="6">
    <location>
        <begin position="363"/>
        <end position="381"/>
    </location>
</feature>
<dbReference type="EMBL" id="OBEH01000003">
    <property type="protein sequence ID" value="SNZ00405.1"/>
    <property type="molecule type" value="Genomic_DNA"/>
</dbReference>
<evidence type="ECO:0000313" key="9">
    <source>
        <dbReference type="Proteomes" id="UP000219048"/>
    </source>
</evidence>
<evidence type="ECO:0000259" key="7">
    <source>
        <dbReference type="PROSITE" id="PS50850"/>
    </source>
</evidence>
<evidence type="ECO:0000256" key="5">
    <source>
        <dbReference type="ARBA" id="ARBA00023136"/>
    </source>
</evidence>
<name>A0A285MT92_9FLAO</name>
<comment type="subcellular location">
    <subcellularLocation>
        <location evidence="1">Membrane</location>
        <topology evidence="1">Multi-pass membrane protein</topology>
    </subcellularLocation>
</comment>
<evidence type="ECO:0000256" key="3">
    <source>
        <dbReference type="ARBA" id="ARBA00022692"/>
    </source>
</evidence>
<dbReference type="OrthoDB" id="9787815at2"/>
<dbReference type="InterPro" id="IPR004752">
    <property type="entry name" value="AmpG_permease/AT-1"/>
</dbReference>
<dbReference type="PROSITE" id="PS50850">
    <property type="entry name" value="MFS"/>
    <property type="match status" value="1"/>
</dbReference>
<feature type="transmembrane region" description="Helical" evidence="6">
    <location>
        <begin position="271"/>
        <end position="292"/>
    </location>
</feature>
<dbReference type="GO" id="GO:0016020">
    <property type="term" value="C:membrane"/>
    <property type="evidence" value="ECO:0007669"/>
    <property type="project" value="UniProtKB-SubCell"/>
</dbReference>
<dbReference type="SUPFAM" id="SSF103473">
    <property type="entry name" value="MFS general substrate transporter"/>
    <property type="match status" value="1"/>
</dbReference>
<feature type="domain" description="Major facilitator superfamily (MFS) profile" evidence="7">
    <location>
        <begin position="227"/>
        <end position="427"/>
    </location>
</feature>
<keyword evidence="4 6" id="KW-1133">Transmembrane helix</keyword>
<feature type="transmembrane region" description="Helical" evidence="6">
    <location>
        <begin position="325"/>
        <end position="351"/>
    </location>
</feature>
<proteinExistence type="predicted"/>
<dbReference type="Pfam" id="PF07690">
    <property type="entry name" value="MFS_1"/>
    <property type="match status" value="1"/>
</dbReference>
<dbReference type="InterPro" id="IPR036259">
    <property type="entry name" value="MFS_trans_sf"/>
</dbReference>
<dbReference type="Gene3D" id="1.20.1250.20">
    <property type="entry name" value="MFS general substrate transporter like domains"/>
    <property type="match status" value="2"/>
</dbReference>
<dbReference type="InterPro" id="IPR020846">
    <property type="entry name" value="MFS_dom"/>
</dbReference>
<dbReference type="PANTHER" id="PTHR12778">
    <property type="entry name" value="SOLUTE CARRIER FAMILY 33 ACETYL-COA TRANSPORTER -RELATED"/>
    <property type="match status" value="1"/>
</dbReference>
<feature type="transmembrane region" description="Helical" evidence="6">
    <location>
        <begin position="393"/>
        <end position="411"/>
    </location>
</feature>
<feature type="transmembrane region" description="Helical" evidence="6">
    <location>
        <begin position="76"/>
        <end position="95"/>
    </location>
</feature>
<sequence>MSSVPKDKGAWAWIPILYFTQGIPYIMVVVVSVIMYKRLGIGNAEIGLYTSWLYLPWVLKPLWSPLVDLNGTKRKWFLAMQLVVALSFLGIGLFLPSNSFFIITLAFFWMAAFASATNDIASDGYYMIGLTQKKQSFFIGLRSTFYRLAMVTGQGLLVIFAGFLENKYGDNTKAWSMTMICAAILMLVLTISNFFATPKFEQSSSLNQEKPAGFLDVFTSFFKKKQIWIALAFILTYRLGESQLVKMASPFLLDTLDVGGLEYSTEAVGTIYGTVGVIMLSLGGILGGILISRDGLKKWMLPMMLALNLPNVLYALLAFTQSTSLFAVVGTVVLEQFGYGFGFAAFLIYLIYIAEGVSKTSHYAIATGFMALGMMLPGMLSGYIQEWLGYDGFFLWVVIAAIPAFLILQFLKYPEDYGKKSNSNEDA</sequence>
<feature type="transmembrane region" description="Helical" evidence="6">
    <location>
        <begin position="145"/>
        <end position="164"/>
    </location>
</feature>
<dbReference type="PANTHER" id="PTHR12778:SF10">
    <property type="entry name" value="MAJOR FACILITATOR SUPERFAMILY DOMAIN-CONTAINING PROTEIN 3"/>
    <property type="match status" value="1"/>
</dbReference>
<dbReference type="Proteomes" id="UP000219048">
    <property type="component" value="Unassembled WGS sequence"/>
</dbReference>
<evidence type="ECO:0000313" key="8">
    <source>
        <dbReference type="EMBL" id="SNZ00405.1"/>
    </source>
</evidence>
<dbReference type="InterPro" id="IPR011701">
    <property type="entry name" value="MFS"/>
</dbReference>
<evidence type="ECO:0000256" key="2">
    <source>
        <dbReference type="ARBA" id="ARBA00022448"/>
    </source>
</evidence>
<accession>A0A285MT92</accession>
<organism evidence="8 9">
    <name type="scientific">Flagellimonas pacifica</name>
    <dbReference type="NCBI Taxonomy" id="1247520"/>
    <lineage>
        <taxon>Bacteria</taxon>
        <taxon>Pseudomonadati</taxon>
        <taxon>Bacteroidota</taxon>
        <taxon>Flavobacteriia</taxon>
        <taxon>Flavobacteriales</taxon>
        <taxon>Flavobacteriaceae</taxon>
        <taxon>Flagellimonas</taxon>
    </lineage>
</organism>
<feature type="transmembrane region" description="Helical" evidence="6">
    <location>
        <begin position="100"/>
        <end position="117"/>
    </location>
</feature>
<evidence type="ECO:0000256" key="4">
    <source>
        <dbReference type="ARBA" id="ARBA00022989"/>
    </source>
</evidence>
<feature type="transmembrane region" description="Helical" evidence="6">
    <location>
        <begin position="12"/>
        <end position="34"/>
    </location>
</feature>
<dbReference type="RefSeq" id="WP_097045874.1">
    <property type="nucleotide sequence ID" value="NZ_OBEH01000003.1"/>
</dbReference>
<keyword evidence="2" id="KW-0813">Transport</keyword>
<protein>
    <submittedName>
        <fullName evidence="8">MFS transporter, PAT family, beta-lactamase induction signal transducer AmpG</fullName>
    </submittedName>
</protein>
<dbReference type="GO" id="GO:0022857">
    <property type="term" value="F:transmembrane transporter activity"/>
    <property type="evidence" value="ECO:0007669"/>
    <property type="project" value="InterPro"/>
</dbReference>
<keyword evidence="5 6" id="KW-0472">Membrane</keyword>
<dbReference type="AlphaFoldDB" id="A0A285MT92"/>